<evidence type="ECO:0000256" key="1">
    <source>
        <dbReference type="ARBA" id="ARBA00006955"/>
    </source>
</evidence>
<reference evidence="8" key="3">
    <citation type="submission" date="2025-09" db="UniProtKB">
        <authorList>
            <consortium name="Ensembl"/>
        </authorList>
    </citation>
    <scope>IDENTIFICATION</scope>
    <source>
        <strain evidence="8">Thorbecke</strain>
    </source>
</reference>
<evidence type="ECO:0000256" key="3">
    <source>
        <dbReference type="ARBA" id="ARBA00023127"/>
    </source>
</evidence>
<dbReference type="InterPro" id="IPR036915">
    <property type="entry name" value="Cyclin-like_sf"/>
</dbReference>
<feature type="region of interest" description="Disordered" evidence="6">
    <location>
        <begin position="275"/>
        <end position="339"/>
    </location>
</feature>
<dbReference type="SMR" id="A0A5F9CST7"/>
<dbReference type="InterPro" id="IPR006671">
    <property type="entry name" value="Cyclin_N"/>
</dbReference>
<feature type="domain" description="Cyclin-like" evidence="7">
    <location>
        <begin position="120"/>
        <end position="205"/>
    </location>
</feature>
<dbReference type="FunFam" id="1.10.472.10:FF:000001">
    <property type="entry name" value="G2/mitotic-specific cyclin"/>
    <property type="match status" value="1"/>
</dbReference>
<dbReference type="EMBL" id="AAGW02062876">
    <property type="status" value="NOT_ANNOTATED_CDS"/>
    <property type="molecule type" value="Genomic_DNA"/>
</dbReference>
<dbReference type="PANTHER" id="PTHR10177">
    <property type="entry name" value="CYCLINS"/>
    <property type="match status" value="1"/>
</dbReference>
<evidence type="ECO:0000313" key="8">
    <source>
        <dbReference type="Ensembl" id="ENSOCUP00000036570.1"/>
    </source>
</evidence>
<comment type="similarity">
    <text evidence="1">Belongs to the cyclin family. Cyclin AB subfamily.</text>
</comment>
<protein>
    <recommendedName>
        <fullName evidence="7">Cyclin-like domain-containing protein</fullName>
    </recommendedName>
</protein>
<feature type="compositionally biased region" description="Gly residues" evidence="6">
    <location>
        <begin position="275"/>
        <end position="285"/>
    </location>
</feature>
<dbReference type="GO" id="GO:0051301">
    <property type="term" value="P:cell division"/>
    <property type="evidence" value="ECO:0007669"/>
    <property type="project" value="UniProtKB-KW"/>
</dbReference>
<evidence type="ECO:0000256" key="5">
    <source>
        <dbReference type="RuleBase" id="RU000383"/>
    </source>
</evidence>
<proteinExistence type="inferred from homology"/>
<evidence type="ECO:0000256" key="2">
    <source>
        <dbReference type="ARBA" id="ARBA00022618"/>
    </source>
</evidence>
<evidence type="ECO:0000259" key="7">
    <source>
        <dbReference type="SMART" id="SM00385"/>
    </source>
</evidence>
<dbReference type="Ensembl" id="ENSOCUT00000054464.1">
    <property type="protein sequence ID" value="ENSOCUP00000036570.1"/>
    <property type="gene ID" value="ENSOCUG00000039454.1"/>
</dbReference>
<dbReference type="SMART" id="SM00385">
    <property type="entry name" value="CYCLIN"/>
    <property type="match status" value="1"/>
</dbReference>
<keyword evidence="2" id="KW-0132">Cell division</keyword>
<dbReference type="InterPro" id="IPR039361">
    <property type="entry name" value="Cyclin"/>
</dbReference>
<dbReference type="InterPro" id="IPR013763">
    <property type="entry name" value="Cyclin-like_dom"/>
</dbReference>
<dbReference type="STRING" id="9986.ENSOCUP00000036570"/>
<dbReference type="SUPFAM" id="SSF47954">
    <property type="entry name" value="Cyclin-like"/>
    <property type="match status" value="2"/>
</dbReference>
<feature type="compositionally biased region" description="Polar residues" evidence="6">
    <location>
        <begin position="300"/>
        <end position="317"/>
    </location>
</feature>
<reference evidence="8 9" key="1">
    <citation type="journal article" date="2011" name="Nature">
        <title>A high-resolution map of human evolutionary constraint using 29 mammals.</title>
        <authorList>
            <person name="Lindblad-Toh K."/>
            <person name="Garber M."/>
            <person name="Zuk O."/>
            <person name="Lin M.F."/>
            <person name="Parker B.J."/>
            <person name="Washietl S."/>
            <person name="Kheradpour P."/>
            <person name="Ernst J."/>
            <person name="Jordan G."/>
            <person name="Mauceli E."/>
            <person name="Ward L.D."/>
            <person name="Lowe C.B."/>
            <person name="Holloway A.K."/>
            <person name="Clamp M."/>
            <person name="Gnerre S."/>
            <person name="Alfoldi J."/>
            <person name="Beal K."/>
            <person name="Chang J."/>
            <person name="Clawson H."/>
            <person name="Cuff J."/>
            <person name="Di Palma F."/>
            <person name="Fitzgerald S."/>
            <person name="Flicek P."/>
            <person name="Guttman M."/>
            <person name="Hubisz M.J."/>
            <person name="Jaffe D.B."/>
            <person name="Jungreis I."/>
            <person name="Kent W.J."/>
            <person name="Kostka D."/>
            <person name="Lara M."/>
            <person name="Martins A.L."/>
            <person name="Massingham T."/>
            <person name="Moltke I."/>
            <person name="Raney B.J."/>
            <person name="Rasmussen M.D."/>
            <person name="Robinson J."/>
            <person name="Stark A."/>
            <person name="Vilella A.J."/>
            <person name="Wen J."/>
            <person name="Xie X."/>
            <person name="Zody M.C."/>
            <person name="Baldwin J."/>
            <person name="Bloom T."/>
            <person name="Chin C.W."/>
            <person name="Heiman D."/>
            <person name="Nicol R."/>
            <person name="Nusbaum C."/>
            <person name="Young S."/>
            <person name="Wilkinson J."/>
            <person name="Worley K.C."/>
            <person name="Kovar C.L."/>
            <person name="Muzny D.M."/>
            <person name="Gibbs R.A."/>
            <person name="Cree A."/>
            <person name="Dihn H.H."/>
            <person name="Fowler G."/>
            <person name="Jhangiani S."/>
            <person name="Joshi V."/>
            <person name="Lee S."/>
            <person name="Lewis L.R."/>
            <person name="Nazareth L.V."/>
            <person name="Okwuonu G."/>
            <person name="Santibanez J."/>
            <person name="Warren W.C."/>
            <person name="Mardis E.R."/>
            <person name="Weinstock G.M."/>
            <person name="Wilson R.K."/>
            <person name="Delehaunty K."/>
            <person name="Dooling D."/>
            <person name="Fronik C."/>
            <person name="Fulton L."/>
            <person name="Fulton B."/>
            <person name="Graves T."/>
            <person name="Minx P."/>
            <person name="Sodergren E."/>
            <person name="Birney E."/>
            <person name="Margulies E.H."/>
            <person name="Herrero J."/>
            <person name="Green E.D."/>
            <person name="Haussler D."/>
            <person name="Siepel A."/>
            <person name="Goldman N."/>
            <person name="Pollard K.S."/>
            <person name="Pedersen J.S."/>
            <person name="Lander E.S."/>
            <person name="Kellis M."/>
        </authorList>
    </citation>
    <scope>NUCLEOTIDE SEQUENCE [LARGE SCALE GENOMIC DNA]</scope>
    <source>
        <strain evidence="8 9">Thorbecke inbred</strain>
    </source>
</reference>
<sequence length="339" mass="38235">MEEEGAQDPAVITLQMWPFVCFWQDQDEETAKFDKTVRGQSSSQPWDNDAVRVNPCSLIPTPNKEEDELVHAYPTFDPQGVIPSRASLLPVLNWAERGSLETLLQQHPLLQPKTRAILLDWLTEVRDVYKLHRKTFYLTQGFFDQCVATQENIVKTLVQLTGISSLFTAAKHEEIYSPKLHQFSCVTDRACPGDGIVTMELATMKACKWQLRFLYNILAVSALCHFFSSELIQKVSEYQWCDTEKCIKWIVPLAMVIEELGSSNLSTSLGWGRGRGRAGVRGGGQRLSCRHTDLYPQPSFARQSPSKESYMSEQNRVSPFPTGTPATSRTQRSAPDAAK</sequence>
<evidence type="ECO:0000313" key="9">
    <source>
        <dbReference type="Proteomes" id="UP000001811"/>
    </source>
</evidence>
<feature type="compositionally biased region" description="Polar residues" evidence="6">
    <location>
        <begin position="324"/>
        <end position="333"/>
    </location>
</feature>
<keyword evidence="4" id="KW-0131">Cell cycle</keyword>
<reference evidence="8" key="2">
    <citation type="submission" date="2025-08" db="UniProtKB">
        <authorList>
            <consortium name="Ensembl"/>
        </authorList>
    </citation>
    <scope>IDENTIFICATION</scope>
    <source>
        <strain evidence="8">Thorbecke</strain>
    </source>
</reference>
<dbReference type="AlphaFoldDB" id="A0A5F9CST7"/>
<accession>A0A5F9CST7</accession>
<name>A0A5F9CST7_RABIT</name>
<keyword evidence="3 5" id="KW-0195">Cyclin</keyword>
<evidence type="ECO:0000256" key="6">
    <source>
        <dbReference type="SAM" id="MobiDB-lite"/>
    </source>
</evidence>
<keyword evidence="9" id="KW-1185">Reference proteome</keyword>
<dbReference type="Gene3D" id="1.10.472.10">
    <property type="entry name" value="Cyclin-like"/>
    <property type="match status" value="1"/>
</dbReference>
<evidence type="ECO:0000256" key="4">
    <source>
        <dbReference type="ARBA" id="ARBA00023306"/>
    </source>
</evidence>
<organism evidence="8 9">
    <name type="scientific">Oryctolagus cuniculus</name>
    <name type="common">Rabbit</name>
    <dbReference type="NCBI Taxonomy" id="9986"/>
    <lineage>
        <taxon>Eukaryota</taxon>
        <taxon>Metazoa</taxon>
        <taxon>Chordata</taxon>
        <taxon>Craniata</taxon>
        <taxon>Vertebrata</taxon>
        <taxon>Euteleostomi</taxon>
        <taxon>Mammalia</taxon>
        <taxon>Eutheria</taxon>
        <taxon>Euarchontoglires</taxon>
        <taxon>Glires</taxon>
        <taxon>Lagomorpha</taxon>
        <taxon>Leporidae</taxon>
        <taxon>Oryctolagus</taxon>
    </lineage>
</organism>
<dbReference type="Pfam" id="PF00134">
    <property type="entry name" value="Cyclin_N"/>
    <property type="match status" value="1"/>
</dbReference>
<dbReference type="InParanoid" id="A0A5F9CST7"/>
<dbReference type="Proteomes" id="UP000001811">
    <property type="component" value="Chromosome 13"/>
</dbReference>
<dbReference type="GeneTree" id="ENSGT00940000156256"/>